<feature type="repeat" description="TPR" evidence="3">
    <location>
        <begin position="35"/>
        <end position="68"/>
    </location>
</feature>
<dbReference type="STRING" id="1777144.AWB83_06006"/>
<evidence type="ECO:0000256" key="3">
    <source>
        <dbReference type="PROSITE-ProRule" id="PRU00339"/>
    </source>
</evidence>
<dbReference type="Gene3D" id="3.40.50.2000">
    <property type="entry name" value="Glycogen Phosphorylase B"/>
    <property type="match status" value="1"/>
</dbReference>
<evidence type="ECO:0000256" key="1">
    <source>
        <dbReference type="ARBA" id="ARBA00022737"/>
    </source>
</evidence>
<dbReference type="InterPro" id="IPR050498">
    <property type="entry name" value="Ycf3"/>
</dbReference>
<keyword evidence="1" id="KW-0677">Repeat</keyword>
<dbReference type="PROSITE" id="PS50293">
    <property type="entry name" value="TPR_REGION"/>
    <property type="match status" value="3"/>
</dbReference>
<feature type="repeat" description="TPR" evidence="3">
    <location>
        <begin position="239"/>
        <end position="272"/>
    </location>
</feature>
<dbReference type="PANTHER" id="PTHR44858">
    <property type="entry name" value="TETRATRICOPEPTIDE REPEAT PROTEIN 6"/>
    <property type="match status" value="1"/>
</dbReference>
<dbReference type="InterPro" id="IPR011990">
    <property type="entry name" value="TPR-like_helical_dom_sf"/>
</dbReference>
<evidence type="ECO:0000313" key="5">
    <source>
        <dbReference type="Proteomes" id="UP000054978"/>
    </source>
</evidence>
<dbReference type="EMBL" id="FCOB02000039">
    <property type="protein sequence ID" value="SAK99049.1"/>
    <property type="molecule type" value="Genomic_DNA"/>
</dbReference>
<accession>A0A158DWN6</accession>
<dbReference type="SMART" id="SM00028">
    <property type="entry name" value="TPR"/>
    <property type="match status" value="10"/>
</dbReference>
<dbReference type="AlphaFoldDB" id="A0A158DWN6"/>
<reference evidence="4" key="1">
    <citation type="submission" date="2016-01" db="EMBL/GenBank/DDBJ databases">
        <authorList>
            <person name="Peeters C."/>
        </authorList>
    </citation>
    <scope>NUCLEOTIDE SEQUENCE [LARGE SCALE GENOMIC DNA]</scope>
    <source>
        <strain evidence="4">LMG 29326</strain>
    </source>
</reference>
<dbReference type="SUPFAM" id="SSF48452">
    <property type="entry name" value="TPR-like"/>
    <property type="match status" value="2"/>
</dbReference>
<sequence>MDTVFARGFAAHRDGRLTDAERDYQAALAAEPHHVDALHYLGVLRHQQGQHAEAAELVRRAVDLRPTDAGLQLNLGNALKALGRIDDAIERFRNALTLAPGFPLAQYNLGNAYTAAGRHEDAADAFEKALRLQPDDPAAWNNFGNALSALRRFKDAAHAFKRALALRPRHAGAHNNLGMALNALGDTHGAIEHFRAALEAEPNYVAAHFNLGNLLDANGNPEDALPVLRKAVDLQPHFAPGHFGLGHALARLGRHEQAVPHFERAVGLDPNYGVAWLSLGNAHLARGAHQAALRAFDQALRLDPRMPAAHLNRALALLTTGDYARGLPAYEWRLQTSGSEPTPTLPRWTGEPMPGRTLLVRAEQGFGDTLQFIRFVPFAAKRVGKLVLEVQPALVPLLAPAAHAARVELKSKADDLTTQADAFCPLLSLPLALGITSPDALPARAPYLVVPADYRRKWRGSLGGQHKRKIGIAWSGRVQPGETRSAPVEALAPLFALEGIDWIVLQPFLTGRERDVLRAHPNARSIHCLEGRLDNFADTGAIVDRLDAVVSVDTSVAHLAGALGKPVWVMLPFAADWRWGVDAAGSAWYPGARLVRQRAPGEWREVIEQTAAELRT</sequence>
<feature type="repeat" description="TPR" evidence="3">
    <location>
        <begin position="103"/>
        <end position="136"/>
    </location>
</feature>
<name>A0A158DWN6_9BURK</name>
<keyword evidence="5" id="KW-1185">Reference proteome</keyword>
<feature type="repeat" description="TPR" evidence="3">
    <location>
        <begin position="171"/>
        <end position="204"/>
    </location>
</feature>
<proteinExistence type="predicted"/>
<dbReference type="Pfam" id="PF13432">
    <property type="entry name" value="TPR_16"/>
    <property type="match status" value="5"/>
</dbReference>
<keyword evidence="2 3" id="KW-0802">TPR repeat</keyword>
<dbReference type="Gene3D" id="1.25.40.10">
    <property type="entry name" value="Tetratricopeptide repeat domain"/>
    <property type="match status" value="4"/>
</dbReference>
<evidence type="ECO:0000256" key="2">
    <source>
        <dbReference type="ARBA" id="ARBA00022803"/>
    </source>
</evidence>
<dbReference type="PROSITE" id="PS50005">
    <property type="entry name" value="TPR"/>
    <property type="match status" value="8"/>
</dbReference>
<evidence type="ECO:0000313" key="4">
    <source>
        <dbReference type="EMBL" id="SAK99049.1"/>
    </source>
</evidence>
<dbReference type="RefSeq" id="WP_208636821.1">
    <property type="nucleotide sequence ID" value="NZ_FCOB02000039.1"/>
</dbReference>
<feature type="repeat" description="TPR" evidence="3">
    <location>
        <begin position="137"/>
        <end position="170"/>
    </location>
</feature>
<gene>
    <name evidence="4" type="ORF">AWB83_06006</name>
</gene>
<protein>
    <submittedName>
        <fullName evidence="4">TPR domain-containing protein</fullName>
    </submittedName>
</protein>
<dbReference type="InterPro" id="IPR019734">
    <property type="entry name" value="TPR_rpt"/>
</dbReference>
<dbReference type="SUPFAM" id="SSF53756">
    <property type="entry name" value="UDP-Glycosyltransferase/glycogen phosphorylase"/>
    <property type="match status" value="1"/>
</dbReference>
<feature type="repeat" description="TPR" evidence="3">
    <location>
        <begin position="273"/>
        <end position="306"/>
    </location>
</feature>
<organism evidence="4 5">
    <name type="scientific">Caballeronia ptereochthonis</name>
    <dbReference type="NCBI Taxonomy" id="1777144"/>
    <lineage>
        <taxon>Bacteria</taxon>
        <taxon>Pseudomonadati</taxon>
        <taxon>Pseudomonadota</taxon>
        <taxon>Betaproteobacteria</taxon>
        <taxon>Burkholderiales</taxon>
        <taxon>Burkholderiaceae</taxon>
        <taxon>Caballeronia</taxon>
    </lineage>
</organism>
<dbReference type="PANTHER" id="PTHR44858:SF1">
    <property type="entry name" value="UDP-N-ACETYLGLUCOSAMINE--PEPTIDE N-ACETYLGLUCOSAMINYLTRANSFERASE SPINDLY-RELATED"/>
    <property type="match status" value="1"/>
</dbReference>
<comment type="caution">
    <text evidence="4">The sequence shown here is derived from an EMBL/GenBank/DDBJ whole genome shotgun (WGS) entry which is preliminary data.</text>
</comment>
<feature type="repeat" description="TPR" evidence="3">
    <location>
        <begin position="205"/>
        <end position="238"/>
    </location>
</feature>
<dbReference type="Proteomes" id="UP000054978">
    <property type="component" value="Unassembled WGS sequence"/>
</dbReference>
<feature type="repeat" description="TPR" evidence="3">
    <location>
        <begin position="69"/>
        <end position="102"/>
    </location>
</feature>